<name>A0ABV8VLJ2_9NOCA</name>
<gene>
    <name evidence="2" type="ORF">ACFO5K_22835</name>
</gene>
<dbReference type="PANTHER" id="PTHR46438:SF11">
    <property type="entry name" value="LIPASE-RELATED"/>
    <property type="match status" value="1"/>
</dbReference>
<dbReference type="InterPro" id="IPR000073">
    <property type="entry name" value="AB_hydrolase_1"/>
</dbReference>
<dbReference type="InterPro" id="IPR029058">
    <property type="entry name" value="AB_hydrolase_fold"/>
</dbReference>
<dbReference type="EMBL" id="JBHSDL010000028">
    <property type="protein sequence ID" value="MFC4376929.1"/>
    <property type="molecule type" value="Genomic_DNA"/>
</dbReference>
<dbReference type="RefSeq" id="WP_378566673.1">
    <property type="nucleotide sequence ID" value="NZ_JBHSDL010000028.1"/>
</dbReference>
<evidence type="ECO:0000259" key="1">
    <source>
        <dbReference type="Pfam" id="PF12697"/>
    </source>
</evidence>
<reference evidence="3" key="1">
    <citation type="journal article" date="2019" name="Int. J. Syst. Evol. Microbiol.">
        <title>The Global Catalogue of Microorganisms (GCM) 10K type strain sequencing project: providing services to taxonomists for standard genome sequencing and annotation.</title>
        <authorList>
            <consortium name="The Broad Institute Genomics Platform"/>
            <consortium name="The Broad Institute Genome Sequencing Center for Infectious Disease"/>
            <person name="Wu L."/>
            <person name="Ma J."/>
        </authorList>
    </citation>
    <scope>NUCLEOTIDE SEQUENCE [LARGE SCALE GENOMIC DNA]</scope>
    <source>
        <strain evidence="3">IBRC-M 10490</strain>
    </source>
</reference>
<protein>
    <submittedName>
        <fullName evidence="2">Alpha/beta fold hydrolase</fullName>
    </submittedName>
</protein>
<organism evidence="2 3">
    <name type="scientific">Nocardia halotolerans</name>
    <dbReference type="NCBI Taxonomy" id="1755878"/>
    <lineage>
        <taxon>Bacteria</taxon>
        <taxon>Bacillati</taxon>
        <taxon>Actinomycetota</taxon>
        <taxon>Actinomycetes</taxon>
        <taxon>Mycobacteriales</taxon>
        <taxon>Nocardiaceae</taxon>
        <taxon>Nocardia</taxon>
    </lineage>
</organism>
<keyword evidence="2" id="KW-0378">Hydrolase</keyword>
<comment type="caution">
    <text evidence="2">The sequence shown here is derived from an EMBL/GenBank/DDBJ whole genome shotgun (WGS) entry which is preliminary data.</text>
</comment>
<dbReference type="GO" id="GO:0016787">
    <property type="term" value="F:hydrolase activity"/>
    <property type="evidence" value="ECO:0007669"/>
    <property type="project" value="UniProtKB-KW"/>
</dbReference>
<keyword evidence="3" id="KW-1185">Reference proteome</keyword>
<dbReference type="Gene3D" id="3.40.50.1820">
    <property type="entry name" value="alpha/beta hydrolase"/>
    <property type="match status" value="1"/>
</dbReference>
<dbReference type="PRINTS" id="PR00111">
    <property type="entry name" value="ABHYDROLASE"/>
</dbReference>
<evidence type="ECO:0000313" key="2">
    <source>
        <dbReference type="EMBL" id="MFC4376929.1"/>
    </source>
</evidence>
<feature type="domain" description="AB hydrolase-1" evidence="1">
    <location>
        <begin position="2"/>
        <end position="235"/>
    </location>
</feature>
<evidence type="ECO:0000313" key="3">
    <source>
        <dbReference type="Proteomes" id="UP001595844"/>
    </source>
</evidence>
<dbReference type="PANTHER" id="PTHR46438">
    <property type="entry name" value="ALPHA/BETA-HYDROLASES SUPERFAMILY PROTEIN"/>
    <property type="match status" value="1"/>
</dbReference>
<proteinExistence type="predicted"/>
<dbReference type="Pfam" id="PF12697">
    <property type="entry name" value="Abhydrolase_6"/>
    <property type="match status" value="1"/>
</dbReference>
<sequence>MLLLHANPGDHRDFGPVLPALGQRFAVAAVDWPGYGESTVTDPAAVTMLGLADVAATVWDALAGAGYRDPVVVGNSVGGYAAVRLAQRRSMAGVVLVQPAGFVPLNAVTRAVCRTMGRPGVARRAITPAARLYLGAPRGADLRAVYERAKAVPGRPDRLQVYCSLWRGLVDPSADLTTGAPLLPGTPVQVVWGRYDPVNPWLLNRAGLRRQLPHAEVAVLAARHESFCENPALFLRTVTPFLDRCAAEGTAAAG</sequence>
<dbReference type="SUPFAM" id="SSF53474">
    <property type="entry name" value="alpha/beta-Hydrolases"/>
    <property type="match status" value="1"/>
</dbReference>
<accession>A0ABV8VLJ2</accession>
<dbReference type="Proteomes" id="UP001595844">
    <property type="component" value="Unassembled WGS sequence"/>
</dbReference>